<accession>A0A6J4IKV3</accession>
<dbReference type="InterPro" id="IPR022567">
    <property type="entry name" value="DUF3459"/>
</dbReference>
<dbReference type="Pfam" id="PF11941">
    <property type="entry name" value="DUF3459"/>
    <property type="match status" value="1"/>
</dbReference>
<protein>
    <submittedName>
        <fullName evidence="2">GH13_10</fullName>
        <ecNumber evidence="2">3.2.1.141</ecNumber>
    </submittedName>
</protein>
<dbReference type="InterPro" id="IPR017853">
    <property type="entry name" value="GH"/>
</dbReference>
<keyword evidence="2" id="KW-0326">Glycosidase</keyword>
<dbReference type="EC" id="3.2.1.141" evidence="2"/>
<dbReference type="InterPro" id="IPR044901">
    <property type="entry name" value="Trehalose_TreZ_E-set_sf"/>
</dbReference>
<sequence>FGDLATLAGVLRHPFHHAGTWSSFRGRTHGRPVDVLTTPGHRFLAYLQDHDQVGNRATGDRLAASLSPGLLACGAALLLCSPYTPMLFMGEEWGARTPWAFFVGFSDPELQTAVREGRTTEFAEHGWGASDVPDPTALATFEDSRLDWSEPEREPHAWLLGVHRDLIALRRAQPELADPHLDRVHVDHDPAARTLVVHRGTLRLAVNLGGAPATLPVPAGDVLGAPAGVDTATETLTLPAEAFALVRV</sequence>
<dbReference type="GO" id="GO:0033942">
    <property type="term" value="F:4-alpha-D-(1-&gt;4)-alpha-D-glucanotrehalose trehalohydrolase activity"/>
    <property type="evidence" value="ECO:0007669"/>
    <property type="project" value="UniProtKB-EC"/>
</dbReference>
<reference evidence="2" key="1">
    <citation type="submission" date="2020-02" db="EMBL/GenBank/DDBJ databases">
        <authorList>
            <person name="Meier V. D."/>
        </authorList>
    </citation>
    <scope>NUCLEOTIDE SEQUENCE</scope>
    <source>
        <strain evidence="2">AVDCRST_MAG54</strain>
    </source>
</reference>
<organism evidence="2">
    <name type="scientific">uncultured Actinomycetospora sp</name>
    <dbReference type="NCBI Taxonomy" id="1135996"/>
    <lineage>
        <taxon>Bacteria</taxon>
        <taxon>Bacillati</taxon>
        <taxon>Actinomycetota</taxon>
        <taxon>Actinomycetes</taxon>
        <taxon>Pseudonocardiales</taxon>
        <taxon>Pseudonocardiaceae</taxon>
        <taxon>Actinomycetospora</taxon>
        <taxon>environmental samples</taxon>
    </lineage>
</organism>
<feature type="domain" description="DUF3459" evidence="1">
    <location>
        <begin position="179"/>
        <end position="244"/>
    </location>
</feature>
<name>A0A6J4IKV3_9PSEU</name>
<dbReference type="AlphaFoldDB" id="A0A6J4IKV3"/>
<dbReference type="SUPFAM" id="SSF51445">
    <property type="entry name" value="(Trans)glycosidases"/>
    <property type="match status" value="1"/>
</dbReference>
<evidence type="ECO:0000259" key="1">
    <source>
        <dbReference type="Pfam" id="PF11941"/>
    </source>
</evidence>
<gene>
    <name evidence="2" type="ORF">AVDCRST_MAG54-2081</name>
</gene>
<dbReference type="Gene3D" id="3.20.20.80">
    <property type="entry name" value="Glycosidases"/>
    <property type="match status" value="1"/>
</dbReference>
<feature type="non-terminal residue" evidence="2">
    <location>
        <position position="1"/>
    </location>
</feature>
<dbReference type="EMBL" id="CADCTH010000276">
    <property type="protein sequence ID" value="CAA9252787.1"/>
    <property type="molecule type" value="Genomic_DNA"/>
</dbReference>
<proteinExistence type="predicted"/>
<evidence type="ECO:0000313" key="2">
    <source>
        <dbReference type="EMBL" id="CAA9252787.1"/>
    </source>
</evidence>
<keyword evidence="2" id="KW-0378">Hydrolase</keyword>
<dbReference type="Gene3D" id="1.10.10.760">
    <property type="entry name" value="E-set domains of sugar-utilizing enzymes"/>
    <property type="match status" value="1"/>
</dbReference>